<dbReference type="EMBL" id="QFPP01000003">
    <property type="protein sequence ID" value="PZQ78230.1"/>
    <property type="molecule type" value="Genomic_DNA"/>
</dbReference>
<feature type="region of interest" description="Disordered" evidence="5">
    <location>
        <begin position="246"/>
        <end position="283"/>
    </location>
</feature>
<evidence type="ECO:0000313" key="6">
    <source>
        <dbReference type="EMBL" id="PZQ78230.1"/>
    </source>
</evidence>
<dbReference type="GO" id="GO:0006281">
    <property type="term" value="P:DNA repair"/>
    <property type="evidence" value="ECO:0007669"/>
    <property type="project" value="UniProtKB-KW"/>
</dbReference>
<comment type="caution">
    <text evidence="6">The sequence shown here is derived from an EMBL/GenBank/DDBJ whole genome shotgun (WGS) entry which is preliminary data.</text>
</comment>
<accession>A0A2W5STY5</accession>
<dbReference type="Gene3D" id="1.10.1670.10">
    <property type="entry name" value="Helix-hairpin-Helix base-excision DNA repair enzymes (C-terminal)"/>
    <property type="match status" value="1"/>
</dbReference>
<dbReference type="SUPFAM" id="SSF48150">
    <property type="entry name" value="DNA-glycosylase"/>
    <property type="match status" value="1"/>
</dbReference>
<dbReference type="GO" id="GO:0016799">
    <property type="term" value="F:hydrolase activity, hydrolyzing N-glycosyl compounds"/>
    <property type="evidence" value="ECO:0007669"/>
    <property type="project" value="InterPro"/>
</dbReference>
<dbReference type="Proteomes" id="UP000249135">
    <property type="component" value="Unassembled WGS sequence"/>
</dbReference>
<organism evidence="6 7">
    <name type="scientific">Variovorax paradoxus</name>
    <dbReference type="NCBI Taxonomy" id="34073"/>
    <lineage>
        <taxon>Bacteria</taxon>
        <taxon>Pseudomonadati</taxon>
        <taxon>Pseudomonadota</taxon>
        <taxon>Betaproteobacteria</taxon>
        <taxon>Burkholderiales</taxon>
        <taxon>Comamonadaceae</taxon>
        <taxon>Variovorax</taxon>
    </lineage>
</organism>
<dbReference type="Pfam" id="PF22175">
    <property type="entry name" value="Ogg-HhH"/>
    <property type="match status" value="1"/>
</dbReference>
<dbReference type="GO" id="GO:0003906">
    <property type="term" value="F:DNA-(apurinic or apyrimidinic site) endonuclease activity"/>
    <property type="evidence" value="ECO:0007669"/>
    <property type="project" value="InterPro"/>
</dbReference>
<keyword evidence="4" id="KW-0326">Glycosidase</keyword>
<proteinExistence type="predicted"/>
<name>A0A2W5STY5_VARPD</name>
<evidence type="ECO:0000256" key="4">
    <source>
        <dbReference type="ARBA" id="ARBA00023295"/>
    </source>
</evidence>
<sequence length="283" mass="31084">MNQTAGICWGHLGLQVELPPADEEVMPGVVWGAVEAFPTPAYWAYQVLARRITCTTISHRLGSDLVHEVAACLLGGYGVPAEVGLAAYRRLRDSGALCLGTGEEKILSLLAAPLDVGGRPVRYRFAAQKSRCLSLALEVLANEKAPIESGRALRDWLTRLPGVGLKTASWIARNFMDADDVAILDIHIVRAGELGGFLDPSLTVERHYLELEAQFLKFSQHLQVKPSELDSVIWLEMKQSPRSVSRLLASKRSGAADTPRQSTHRRSRPHERGADTNQSFLLK</sequence>
<reference evidence="6 7" key="1">
    <citation type="submission" date="2017-08" db="EMBL/GenBank/DDBJ databases">
        <title>Infants hospitalized years apart are colonized by the same room-sourced microbial strains.</title>
        <authorList>
            <person name="Brooks B."/>
            <person name="Olm M.R."/>
            <person name="Firek B.A."/>
            <person name="Baker R."/>
            <person name="Thomas B.C."/>
            <person name="Morowitz M.J."/>
            <person name="Banfield J.F."/>
        </authorList>
    </citation>
    <scope>NUCLEOTIDE SEQUENCE [LARGE SCALE GENOMIC DNA]</scope>
    <source>
        <strain evidence="6">S2_005_003_R2_41</strain>
    </source>
</reference>
<keyword evidence="2" id="KW-0378">Hydrolase</keyword>
<evidence type="ECO:0000256" key="1">
    <source>
        <dbReference type="ARBA" id="ARBA00022763"/>
    </source>
</evidence>
<dbReference type="InterPro" id="IPR012092">
    <property type="entry name" value="DNA_glyclase/AP_lyase_Ogg"/>
</dbReference>
<dbReference type="AlphaFoldDB" id="A0A2W5STY5"/>
<dbReference type="InterPro" id="IPR023170">
    <property type="entry name" value="HhH_base_excis_C"/>
</dbReference>
<dbReference type="InterPro" id="IPR011257">
    <property type="entry name" value="DNA_glycosylase"/>
</dbReference>
<gene>
    <name evidence="6" type="ORF">DI563_00790</name>
</gene>
<evidence type="ECO:0000256" key="3">
    <source>
        <dbReference type="ARBA" id="ARBA00023204"/>
    </source>
</evidence>
<keyword evidence="3" id="KW-0234">DNA repair</keyword>
<protein>
    <submittedName>
        <fullName evidence="6">8-oxoguanine DNA glycosylase</fullName>
    </submittedName>
</protein>
<keyword evidence="1" id="KW-0227">DNA damage</keyword>
<evidence type="ECO:0000256" key="2">
    <source>
        <dbReference type="ARBA" id="ARBA00022801"/>
    </source>
</evidence>
<evidence type="ECO:0000313" key="7">
    <source>
        <dbReference type="Proteomes" id="UP000249135"/>
    </source>
</evidence>
<dbReference type="Gene3D" id="1.10.340.30">
    <property type="entry name" value="Hypothetical protein, domain 2"/>
    <property type="match status" value="1"/>
</dbReference>
<evidence type="ECO:0000256" key="5">
    <source>
        <dbReference type="SAM" id="MobiDB-lite"/>
    </source>
</evidence>